<dbReference type="InterPro" id="IPR008183">
    <property type="entry name" value="Aldose_1/G6P_1-epimerase"/>
</dbReference>
<dbReference type="InterPro" id="IPR011013">
    <property type="entry name" value="Gal_mutarotase_sf_dom"/>
</dbReference>
<dbReference type="CDD" id="cd09024">
    <property type="entry name" value="Aldose_epim_lacX"/>
    <property type="match status" value="1"/>
</dbReference>
<dbReference type="RefSeq" id="WP_090660780.1">
    <property type="nucleotide sequence ID" value="NZ_FMZX01000001.1"/>
</dbReference>
<name>A0A1G6LG54_9PROT</name>
<protein>
    <submittedName>
        <fullName evidence="1">Galactose mutarotase</fullName>
    </submittedName>
</protein>
<organism evidence="1 2">
    <name type="scientific">Belnapia rosea</name>
    <dbReference type="NCBI Taxonomy" id="938405"/>
    <lineage>
        <taxon>Bacteria</taxon>
        <taxon>Pseudomonadati</taxon>
        <taxon>Pseudomonadota</taxon>
        <taxon>Alphaproteobacteria</taxon>
        <taxon>Acetobacterales</taxon>
        <taxon>Roseomonadaceae</taxon>
        <taxon>Belnapia</taxon>
    </lineage>
</organism>
<dbReference type="GO" id="GO:0005975">
    <property type="term" value="P:carbohydrate metabolic process"/>
    <property type="evidence" value="ECO:0007669"/>
    <property type="project" value="InterPro"/>
</dbReference>
<dbReference type="STRING" id="938405.SAMN02927895_01816"/>
<dbReference type="SUPFAM" id="SSF74650">
    <property type="entry name" value="Galactose mutarotase-like"/>
    <property type="match status" value="1"/>
</dbReference>
<proteinExistence type="predicted"/>
<dbReference type="GO" id="GO:0030246">
    <property type="term" value="F:carbohydrate binding"/>
    <property type="evidence" value="ECO:0007669"/>
    <property type="project" value="InterPro"/>
</dbReference>
<keyword evidence="2" id="KW-1185">Reference proteome</keyword>
<accession>A0A1G6LG54</accession>
<dbReference type="Proteomes" id="UP000198925">
    <property type="component" value="Unassembled WGS sequence"/>
</dbReference>
<dbReference type="InterPro" id="IPR014718">
    <property type="entry name" value="GH-type_carb-bd"/>
</dbReference>
<reference evidence="1 2" key="1">
    <citation type="submission" date="2016-10" db="EMBL/GenBank/DDBJ databases">
        <authorList>
            <person name="de Groot N.N."/>
        </authorList>
    </citation>
    <scope>NUCLEOTIDE SEQUENCE [LARGE SCALE GENOMIC DNA]</scope>
    <source>
        <strain evidence="1 2">CPCC 100156</strain>
    </source>
</reference>
<dbReference type="AlphaFoldDB" id="A0A1G6LG54"/>
<evidence type="ECO:0000313" key="1">
    <source>
        <dbReference type="EMBL" id="SDC42258.1"/>
    </source>
</evidence>
<dbReference type="EMBL" id="FMZX01000001">
    <property type="protein sequence ID" value="SDC42258.1"/>
    <property type="molecule type" value="Genomic_DNA"/>
</dbReference>
<sequence length="288" mass="31023">MIRIASSALAAELSPAGAELHGLRDAAGQDFLWDGGPAWPRHAPVLFPIVGRLAGDALTHAGQRYPMRQHGFARDRDFTLVEQMADRCAFRLADDAASQAIYPFAFALEIRYALEGARLVVEYRLGNPGTAPLPASIGAHPAFRWPLPGAAGRPHELVFDRAEPAPIRRLVDGLMRPGPVPSPIEGRRLPLAEALFAEDAMILDQVESRSLDYRAEGGPALRFAFHGFPHLGLWSKPGAGFLCIEPWQGFASPAGWDGEFASKPGLVSLPPGGEFRAGWTVEVLPGEG</sequence>
<dbReference type="Pfam" id="PF01263">
    <property type="entry name" value="Aldose_epim"/>
    <property type="match status" value="1"/>
</dbReference>
<gene>
    <name evidence="1" type="ORF">SAMN04487779_1001884</name>
</gene>
<dbReference type="GO" id="GO:0016853">
    <property type="term" value="F:isomerase activity"/>
    <property type="evidence" value="ECO:0007669"/>
    <property type="project" value="InterPro"/>
</dbReference>
<dbReference type="Gene3D" id="2.70.98.10">
    <property type="match status" value="1"/>
</dbReference>
<evidence type="ECO:0000313" key="2">
    <source>
        <dbReference type="Proteomes" id="UP000198925"/>
    </source>
</evidence>
<dbReference type="InterPro" id="IPR037481">
    <property type="entry name" value="LacX"/>
</dbReference>